<evidence type="ECO:0000256" key="1">
    <source>
        <dbReference type="ARBA" id="ARBA00023450"/>
    </source>
</evidence>
<dbReference type="GO" id="GO:0003676">
    <property type="term" value="F:nucleic acid binding"/>
    <property type="evidence" value="ECO:0007669"/>
    <property type="project" value="InterPro"/>
</dbReference>
<dbReference type="SMART" id="SM00507">
    <property type="entry name" value="HNHc"/>
    <property type="match status" value="1"/>
</dbReference>
<proteinExistence type="inferred from homology"/>
<dbReference type="GeneID" id="93973171"/>
<dbReference type="eggNOG" id="COG1403">
    <property type="taxonomic scope" value="Bacteria"/>
</dbReference>
<keyword evidence="4" id="KW-1185">Reference proteome</keyword>
<dbReference type="Pfam" id="PF01844">
    <property type="entry name" value="HNH"/>
    <property type="match status" value="1"/>
</dbReference>
<reference evidence="3 4" key="1">
    <citation type="journal article" date="2011" name="J. Bacteriol.">
        <title>Complete genome sequence of Corynebacterium pseudotuberculosis I19, a strain isolated from a cow in Israel with bovine mastitis.</title>
        <authorList>
            <consortium name="Consortium: Rede Paraense de Genomica e Proteomica (RPGP)"/>
            <person name="Silva A."/>
            <person name="Schneider M.P."/>
            <person name="Cerdeira L."/>
            <person name="Barbosa M.S."/>
            <person name="Ramos R.T."/>
            <person name="Carneiro A.R."/>
            <person name="Santos R."/>
            <person name="Lima M."/>
            <person name="D'Afonseca V."/>
            <person name="Almeida S.S."/>
            <person name="Santos A.R."/>
            <person name="Soares S.C."/>
            <person name="Pinto A.C."/>
            <person name="Ali A."/>
            <person name="Dorella F.A."/>
            <person name="Rocha F."/>
            <person name="de Abreu V.A."/>
            <person name="Trost E."/>
            <person name="Tauch A."/>
            <person name="Shpigel N."/>
            <person name="Miyoshi A."/>
            <person name="Azevedo V."/>
        </authorList>
    </citation>
    <scope>NUCLEOTIDE SEQUENCE [LARGE SCALE GENOMIC DNA]</scope>
    <source>
        <strain evidence="3 4">C231</strain>
    </source>
</reference>
<dbReference type="PATRIC" id="fig|681645.3.peg.96"/>
<sequence>MGEDIRENAARTKIEKIKIIDRELRSLKKNTELETYQLRAEFIAKAQGMGAEALGQYTRNRVKELNRKADPDPYAALKRRKITISKPDKDGGVYVSGYLPPATGVLLKSLLSPARRKGVASSVAPEEDKRTWAQRRVDVFHQCLAQSSSLIAKQNGGVGTVIVSTTIEELEKADCSTRFYTNTDIELSPLDLLMLGLREDLFACLMDKQGIPLQLGRSKRTASIYQRLALVAREAVCSHPNCEQPASNCDVHHLIAWFDGGRTDLENLTLLCRHHHTSNNDRRDFRFGVGHYQRDAGVVKFYRPGVPPEENQAPARRKSAGYRIRMAEKSA</sequence>
<reference evidence="3 4" key="2">
    <citation type="journal article" date="2011" name="PLoS ONE">
        <title>Evidence for reductive genome evolution and lateral acquisition of virulence functions in two Corynebacterium pseudotuberculosis strains.</title>
        <authorList>
            <person name="Ruiz J.C."/>
            <person name="D'Afonseca V."/>
            <person name="Silva A."/>
            <person name="Ali A."/>
            <person name="Pinto A.C."/>
            <person name="Santos A.R."/>
            <person name="Rocha A.A."/>
            <person name="Lopes D.O."/>
            <person name="Dorella F.A."/>
            <person name="Pacheco L.G."/>
            <person name="Costa M.P."/>
            <person name="Turk M.Z."/>
            <person name="Seyffert N."/>
            <person name="Moraes P.M."/>
            <person name="Soares S.C."/>
            <person name="Almeida S.S."/>
            <person name="Castro T.L."/>
            <person name="Abreu V.A."/>
            <person name="Trost E."/>
            <person name="Baumbach J."/>
            <person name="Tauch A."/>
            <person name="Schneider M.P."/>
            <person name="McCulloch J."/>
            <person name="Cerdeira L.T."/>
            <person name="Ramos R.T."/>
            <person name="Zerlotini A."/>
            <person name="Dominitini A."/>
            <person name="Resende D.M."/>
            <person name="Coser E.M."/>
            <person name="Oliveira L.M."/>
            <person name="Pedrosa A.L."/>
            <person name="Vieira C.U."/>
            <person name="Guimaraes C.T."/>
            <person name="Bartholomeu D.C."/>
            <person name="Oliveira D.M."/>
            <person name="Santos F.R."/>
            <person name="Rabelo E.M."/>
            <person name="Lobo F.P."/>
            <person name="Franco G.R."/>
            <person name="Costa A.F."/>
            <person name="Castro I.M."/>
            <person name="Dias S.R."/>
            <person name="Ferro J.A."/>
            <person name="Ortega J.M."/>
            <person name="Paiva L.V."/>
            <person name="Goulart L.R."/>
            <person name="Almeida J.F."/>
            <person name="Ferro M.I."/>
            <person name="Carneiro N.P."/>
            <person name="Falcao P.R."/>
            <person name="Grynberg P."/>
            <person name="Teixeira S.M."/>
            <person name="Brommonschenkel S."/>
            <person name="Oliveira S.C."/>
            <person name="Meyer R."/>
            <person name="Moore R.J."/>
            <person name="Miyoshi A."/>
            <person name="Oliveira G.C."/>
            <person name="Azevedo V."/>
        </authorList>
    </citation>
    <scope>NUCLEOTIDE SEQUENCE [LARGE SCALE GENOMIC DNA]</scope>
    <source>
        <strain evidence="3 4">C231</strain>
    </source>
</reference>
<dbReference type="CDD" id="cd00085">
    <property type="entry name" value="HNHc"/>
    <property type="match status" value="1"/>
</dbReference>
<dbReference type="STRING" id="681645.CpC231_0092"/>
<organism evidence="3 4">
    <name type="scientific">Corynebacterium pseudotuberculosis (strain C231)</name>
    <dbReference type="NCBI Taxonomy" id="681645"/>
    <lineage>
        <taxon>Bacteria</taxon>
        <taxon>Bacillati</taxon>
        <taxon>Actinomycetota</taxon>
        <taxon>Actinomycetes</taxon>
        <taxon>Mycobacteriales</taxon>
        <taxon>Corynebacteriaceae</taxon>
        <taxon>Corynebacterium</taxon>
    </lineage>
</organism>
<dbReference type="GO" id="GO:0008270">
    <property type="term" value="F:zinc ion binding"/>
    <property type="evidence" value="ECO:0007669"/>
    <property type="project" value="InterPro"/>
</dbReference>
<dbReference type="OrthoDB" id="4398180at2"/>
<name>D9QDL7_CORP2</name>
<dbReference type="GO" id="GO:0004519">
    <property type="term" value="F:endonuclease activity"/>
    <property type="evidence" value="ECO:0007669"/>
    <property type="project" value="InterPro"/>
</dbReference>
<dbReference type="Pfam" id="PF02720">
    <property type="entry name" value="DUF222"/>
    <property type="match status" value="1"/>
</dbReference>
<evidence type="ECO:0000313" key="3">
    <source>
        <dbReference type="EMBL" id="ADL09590.1"/>
    </source>
</evidence>
<dbReference type="Gene3D" id="1.10.30.50">
    <property type="match status" value="1"/>
</dbReference>
<dbReference type="AlphaFoldDB" id="D9QDL7"/>
<comment type="similarity">
    <text evidence="1">Belongs to the Rv1128c/1148c/1588c/1702c/1945/3466 family.</text>
</comment>
<dbReference type="InterPro" id="IPR003870">
    <property type="entry name" value="DUF222"/>
</dbReference>
<accession>D9QDL7</accession>
<dbReference type="Proteomes" id="UP000000276">
    <property type="component" value="Chromosome"/>
</dbReference>
<feature type="domain" description="HNH nuclease" evidence="2">
    <location>
        <begin position="225"/>
        <end position="277"/>
    </location>
</feature>
<dbReference type="InterPro" id="IPR003615">
    <property type="entry name" value="HNH_nuc"/>
</dbReference>
<dbReference type="EMBL" id="CP001829">
    <property type="protein sequence ID" value="ADL09590.1"/>
    <property type="molecule type" value="Genomic_DNA"/>
</dbReference>
<dbReference type="RefSeq" id="WP_013240953.1">
    <property type="nucleotide sequence ID" value="NC_017301.2"/>
</dbReference>
<dbReference type="InterPro" id="IPR002711">
    <property type="entry name" value="HNH"/>
</dbReference>
<evidence type="ECO:0000313" key="4">
    <source>
        <dbReference type="Proteomes" id="UP000000276"/>
    </source>
</evidence>
<evidence type="ECO:0000259" key="2">
    <source>
        <dbReference type="SMART" id="SM00507"/>
    </source>
</evidence>
<dbReference type="HOGENOM" id="CLU_051470_1_0_11"/>
<gene>
    <name evidence="3" type="ORF">CPC231_00470</name>
</gene>
<dbReference type="KEGG" id="cpq:CPC231_00470"/>
<protein>
    <submittedName>
        <fullName evidence="3">DUF222 domain-containing protein</fullName>
    </submittedName>
</protein>